<dbReference type="Proteomes" id="UP000014601">
    <property type="component" value="Unassembled WGS sequence"/>
</dbReference>
<gene>
    <name evidence="1" type="ORF">HMPREF1576_00968</name>
</gene>
<dbReference type="AlphaFoldDB" id="S4GUM7"/>
<dbReference type="HOGENOM" id="CLU_803528_0_0_11"/>
<protein>
    <recommendedName>
        <fullName evidence="3">Apea-like HEPN domain-containing protein</fullName>
    </recommendedName>
</protein>
<accession>S4GUM7</accession>
<comment type="caution">
    <text evidence="1">The sequence shown here is derived from an EMBL/GenBank/DDBJ whole genome shotgun (WGS) entry which is preliminary data.</text>
</comment>
<evidence type="ECO:0000313" key="2">
    <source>
        <dbReference type="Proteomes" id="UP000014601"/>
    </source>
</evidence>
<dbReference type="PATRIC" id="fig|1261061.4.peg.855"/>
<evidence type="ECO:0000313" key="1">
    <source>
        <dbReference type="EMBL" id="EPI50435.1"/>
    </source>
</evidence>
<evidence type="ECO:0008006" key="3">
    <source>
        <dbReference type="Google" id="ProtNLM"/>
    </source>
</evidence>
<reference evidence="1 2" key="1">
    <citation type="submission" date="2013-06" db="EMBL/GenBank/DDBJ databases">
        <authorList>
            <person name="Weinstock G."/>
            <person name="Sodergren E."/>
            <person name="Lobos E.A."/>
            <person name="Fulton L."/>
            <person name="Fulton R."/>
            <person name="Courtney L."/>
            <person name="Fronick C."/>
            <person name="O'Laughlin M."/>
            <person name="Godfrey J."/>
            <person name="Wilson R.M."/>
            <person name="Miner T."/>
            <person name="Farmer C."/>
            <person name="Delehaunty K."/>
            <person name="Cordes M."/>
            <person name="Minx P."/>
            <person name="Tomlinson C."/>
            <person name="Chen J."/>
            <person name="Wollam A."/>
            <person name="Pepin K.H."/>
            <person name="Bhonagiri V."/>
            <person name="Zhang X."/>
            <person name="Warren W."/>
            <person name="Mitreva M."/>
            <person name="Mardis E.R."/>
            <person name="Wilson R.K."/>
        </authorList>
    </citation>
    <scope>NUCLEOTIDE SEQUENCE [LARGE SCALE GENOMIC DNA]</scope>
    <source>
        <strain evidence="1 2">JCP7719</strain>
    </source>
</reference>
<proteinExistence type="predicted"/>
<name>S4GUM7_9BIFI</name>
<organism evidence="1 2">
    <name type="scientific">Gardnerella pickettii JCP7719</name>
    <dbReference type="NCBI Taxonomy" id="1261061"/>
    <lineage>
        <taxon>Bacteria</taxon>
        <taxon>Bacillati</taxon>
        <taxon>Actinomycetota</taxon>
        <taxon>Actinomycetes</taxon>
        <taxon>Bifidobacteriales</taxon>
        <taxon>Bifidobacteriaceae</taxon>
        <taxon>Gardnerella</taxon>
        <taxon>Gardnerella pickettii</taxon>
    </lineage>
</organism>
<dbReference type="EMBL" id="ATJO01000071">
    <property type="protein sequence ID" value="EPI50435.1"/>
    <property type="molecule type" value="Genomic_DNA"/>
</dbReference>
<dbReference type="RefSeq" id="WP_020758682.1">
    <property type="nucleotide sequence ID" value="NZ_KE347951.1"/>
</dbReference>
<sequence>MIQEYLLQDENIKKNISDYKPEKASIKLYQVEKGECWYAQISVNGSNEQAARDLSDIDMYVQEHFAVTLLRSDCSAYFTSKLYPLLSSFERTLRKLLYIFSAINNDDESTKNIKELEKKTIGQIFTMLFIDDAFVSSIKDSIKGANRDIFSKDDILKLISSVDEKTVWDSLMGDDIVPTLRKNFQEVRSIRNNVMHAHNINWNEYENSRKLLRKIIKEMDTALDDVSIKESIATKKPSYNHTLSDALKAQVHIGQIASSLVPHIEGLSALQTTLMDYYKLSPECINMVKETATLANMMALPKMTRISEQVQKISRMFFDVPGLKSAQEQARMLSEIYRNPAIIEA</sequence>